<evidence type="ECO:0000313" key="3">
    <source>
        <dbReference type="Proteomes" id="UP000308133"/>
    </source>
</evidence>
<accession>A0A4U7B2K0</accession>
<reference evidence="2 3" key="1">
    <citation type="submission" date="2018-02" db="EMBL/GenBank/DDBJ databases">
        <title>Draft genome sequences of Elsinoe sp., causing black scab on jojoba.</title>
        <authorList>
            <person name="Stodart B."/>
            <person name="Jeffress S."/>
            <person name="Ash G."/>
            <person name="Arun Chinnappa K."/>
        </authorList>
    </citation>
    <scope>NUCLEOTIDE SEQUENCE [LARGE SCALE GENOMIC DNA]</scope>
    <source>
        <strain evidence="2 3">Hillstone_2</strain>
    </source>
</reference>
<dbReference type="AlphaFoldDB" id="A0A4U7B2K0"/>
<feature type="region of interest" description="Disordered" evidence="1">
    <location>
        <begin position="291"/>
        <end position="336"/>
    </location>
</feature>
<sequence length="336" mass="35905">MEELLAGDLFNMAYIAQSTPDSTGNSWADPQQNTLDQSCTFSPISVHSQLSASSTTLSNSSRIGSPIQSPFTSPASGNITFTQSTPDSTPLQAPKELFDFNPVPRHPGLGSIVPCGEDNPTSPYPRLPTPKLVVQSVPESRPASSSLLRPISSTRSPHTPPSTVAPTALSLSSPVIPISPDTIPWPTVEELDAMACAHLSHITHITIVLSTSAHIIPKATQYLDSMLFKLSAGSKPEPLASPELGDEGLLAKFLLDDWEVRQITAPLEDKLIKVLVALSMAMEGKKKIMRGMDGQGRKVKDGIQGGVRTGTPRPTSKKRSNQDSMVQTGAKRVRIG</sequence>
<comment type="caution">
    <text evidence="2">The sequence shown here is derived from an EMBL/GenBank/DDBJ whole genome shotgun (WGS) entry which is preliminary data.</text>
</comment>
<protein>
    <submittedName>
        <fullName evidence="2">Uncharacterized protein</fullName>
    </submittedName>
</protein>
<dbReference type="Proteomes" id="UP000308133">
    <property type="component" value="Unassembled WGS sequence"/>
</dbReference>
<evidence type="ECO:0000313" key="2">
    <source>
        <dbReference type="EMBL" id="TKX22996.1"/>
    </source>
</evidence>
<feature type="region of interest" description="Disordered" evidence="1">
    <location>
        <begin position="56"/>
        <end position="95"/>
    </location>
</feature>
<name>A0A4U7B2K0_9PEZI</name>
<evidence type="ECO:0000256" key="1">
    <source>
        <dbReference type="SAM" id="MobiDB-lite"/>
    </source>
</evidence>
<organism evidence="2 3">
    <name type="scientific">Elsinoe australis</name>
    <dbReference type="NCBI Taxonomy" id="40998"/>
    <lineage>
        <taxon>Eukaryota</taxon>
        <taxon>Fungi</taxon>
        <taxon>Dikarya</taxon>
        <taxon>Ascomycota</taxon>
        <taxon>Pezizomycotina</taxon>
        <taxon>Dothideomycetes</taxon>
        <taxon>Dothideomycetidae</taxon>
        <taxon>Myriangiales</taxon>
        <taxon>Elsinoaceae</taxon>
        <taxon>Elsinoe</taxon>
    </lineage>
</organism>
<dbReference type="EMBL" id="PTQR01000059">
    <property type="protein sequence ID" value="TKX22996.1"/>
    <property type="molecule type" value="Genomic_DNA"/>
</dbReference>
<feature type="region of interest" description="Disordered" evidence="1">
    <location>
        <begin position="136"/>
        <end position="167"/>
    </location>
</feature>
<feature type="compositionally biased region" description="Polar residues" evidence="1">
    <location>
        <begin position="62"/>
        <end position="91"/>
    </location>
</feature>
<proteinExistence type="predicted"/>
<gene>
    <name evidence="2" type="ORF">C1H76_4735</name>
</gene>